<keyword evidence="4" id="KW-1185">Reference proteome</keyword>
<feature type="region of interest" description="Disordered" evidence="1">
    <location>
        <begin position="310"/>
        <end position="332"/>
    </location>
</feature>
<feature type="region of interest" description="Disordered" evidence="1">
    <location>
        <begin position="375"/>
        <end position="399"/>
    </location>
</feature>
<organism evidence="3 4">
    <name type="scientific">Mycena rosella</name>
    <name type="common">Pink bonnet</name>
    <name type="synonym">Agaricus rosellus</name>
    <dbReference type="NCBI Taxonomy" id="1033263"/>
    <lineage>
        <taxon>Eukaryota</taxon>
        <taxon>Fungi</taxon>
        <taxon>Dikarya</taxon>
        <taxon>Basidiomycota</taxon>
        <taxon>Agaricomycotina</taxon>
        <taxon>Agaricomycetes</taxon>
        <taxon>Agaricomycetidae</taxon>
        <taxon>Agaricales</taxon>
        <taxon>Marasmiineae</taxon>
        <taxon>Mycenaceae</taxon>
        <taxon>Mycena</taxon>
    </lineage>
</organism>
<sequence>MWPLIIGLVSGVCCSAQSSLRASLASSSPPPPRTPASPPRATSASPPSPSLISSPPPSPPSPSPSTSSPLRPAPWVSLADTHFDFGRVGQVPHFLWAVNASSRVVVELTRWASPVCALVFFGFFEVRGGGAPELMGCSSPALAALFGARSGRFRRQAPCVGFLAATPTAAGHAKFSPTSKPPPASPPHSKQDISLPAYSSFSGTGLADGLVRSTHGGTELKRTESQLRPSPLGHDPGGLVAAGGRWEGAGGEGDRASAYTLEAVTPTTAYTLEAVTPTTASSHASYVTDSTAPASPYAYALPLHAGGRTAHIPQRGFSDEDGGEEAQWSHASDAHSVQLDVFPTRGGTDMLACVMRASSLSLLLPDAVAAAARQTRCPADDDERPSMGARSLPTSYYYN</sequence>
<feature type="chain" id="PRO_5042159338" evidence="2">
    <location>
        <begin position="17"/>
        <end position="399"/>
    </location>
</feature>
<proteinExistence type="predicted"/>
<dbReference type="Proteomes" id="UP001221757">
    <property type="component" value="Unassembled WGS sequence"/>
</dbReference>
<dbReference type="InterPro" id="IPR001499">
    <property type="entry name" value="GPCR_STE3"/>
</dbReference>
<feature type="region of interest" description="Disordered" evidence="1">
    <location>
        <begin position="171"/>
        <end position="194"/>
    </location>
</feature>
<dbReference type="Pfam" id="PF02076">
    <property type="entry name" value="STE3"/>
    <property type="match status" value="1"/>
</dbReference>
<feature type="compositionally biased region" description="Pro residues" evidence="1">
    <location>
        <begin position="46"/>
        <end position="63"/>
    </location>
</feature>
<dbReference type="AlphaFoldDB" id="A0AAD7G4L0"/>
<keyword evidence="2" id="KW-0732">Signal</keyword>
<protein>
    <submittedName>
        <fullName evidence="3">Uncharacterized protein</fullName>
    </submittedName>
</protein>
<evidence type="ECO:0000256" key="1">
    <source>
        <dbReference type="SAM" id="MobiDB-lite"/>
    </source>
</evidence>
<reference evidence="3" key="1">
    <citation type="submission" date="2023-03" db="EMBL/GenBank/DDBJ databases">
        <title>Massive genome expansion in bonnet fungi (Mycena s.s.) driven by repeated elements and novel gene families across ecological guilds.</title>
        <authorList>
            <consortium name="Lawrence Berkeley National Laboratory"/>
            <person name="Harder C.B."/>
            <person name="Miyauchi S."/>
            <person name="Viragh M."/>
            <person name="Kuo A."/>
            <person name="Thoen E."/>
            <person name="Andreopoulos B."/>
            <person name="Lu D."/>
            <person name="Skrede I."/>
            <person name="Drula E."/>
            <person name="Henrissat B."/>
            <person name="Morin E."/>
            <person name="Kohler A."/>
            <person name="Barry K."/>
            <person name="LaButti K."/>
            <person name="Morin E."/>
            <person name="Salamov A."/>
            <person name="Lipzen A."/>
            <person name="Mereny Z."/>
            <person name="Hegedus B."/>
            <person name="Baldrian P."/>
            <person name="Stursova M."/>
            <person name="Weitz H."/>
            <person name="Taylor A."/>
            <person name="Grigoriev I.V."/>
            <person name="Nagy L.G."/>
            <person name="Martin F."/>
            <person name="Kauserud H."/>
        </authorList>
    </citation>
    <scope>NUCLEOTIDE SEQUENCE</scope>
    <source>
        <strain evidence="3">CBHHK067</strain>
    </source>
</reference>
<dbReference type="GO" id="GO:0004932">
    <property type="term" value="F:mating-type factor pheromone receptor activity"/>
    <property type="evidence" value="ECO:0007669"/>
    <property type="project" value="InterPro"/>
</dbReference>
<feature type="region of interest" description="Disordered" evidence="1">
    <location>
        <begin position="23"/>
        <end position="71"/>
    </location>
</feature>
<evidence type="ECO:0000313" key="3">
    <source>
        <dbReference type="EMBL" id="KAJ7655542.1"/>
    </source>
</evidence>
<dbReference type="GO" id="GO:0016020">
    <property type="term" value="C:membrane"/>
    <property type="evidence" value="ECO:0007669"/>
    <property type="project" value="InterPro"/>
</dbReference>
<gene>
    <name evidence="3" type="ORF">B0H17DRAFT_1213959</name>
</gene>
<feature type="region of interest" description="Disordered" evidence="1">
    <location>
        <begin position="216"/>
        <end position="253"/>
    </location>
</feature>
<feature type="compositionally biased region" description="Pro residues" evidence="1">
    <location>
        <begin position="28"/>
        <end position="38"/>
    </location>
</feature>
<accession>A0AAD7G4L0</accession>
<comment type="caution">
    <text evidence="3">The sequence shown here is derived from an EMBL/GenBank/DDBJ whole genome shotgun (WGS) entry which is preliminary data.</text>
</comment>
<feature type="signal peptide" evidence="2">
    <location>
        <begin position="1"/>
        <end position="16"/>
    </location>
</feature>
<evidence type="ECO:0000313" key="4">
    <source>
        <dbReference type="Proteomes" id="UP001221757"/>
    </source>
</evidence>
<name>A0AAD7G4L0_MYCRO</name>
<dbReference type="EMBL" id="JARKIE010000307">
    <property type="protein sequence ID" value="KAJ7655542.1"/>
    <property type="molecule type" value="Genomic_DNA"/>
</dbReference>
<evidence type="ECO:0000256" key="2">
    <source>
        <dbReference type="SAM" id="SignalP"/>
    </source>
</evidence>